<keyword evidence="1" id="KW-0732">Signal</keyword>
<sequence length="202" mass="21908">MSRFLVVILVLAALLFPLTAAAVGTVPGAANSIAEQLDDQLMMRYAGDDPGTSKKQRQALARAQIMIMGTTPANINNLEVASPLARQMTEEISRWLVNAGYRYQELRKGSYIRFDKRTGELILTRDVRKLASTLGTGQAVLAGTYVVSGEQVRFSMSLIHTTSNEVLAKGTATVPITDDLLPLLEDQPAGSGKVPTVYTRLQ</sequence>
<feature type="chain" id="PRO_5007141285" description="FlgO domain-containing protein" evidence="1">
    <location>
        <begin position="23"/>
        <end position="202"/>
    </location>
</feature>
<dbReference type="STRING" id="44742.AXF13_05755"/>
<dbReference type="RefSeq" id="WP_062252005.1">
    <property type="nucleotide sequence ID" value="NZ_CP014229.1"/>
</dbReference>
<evidence type="ECO:0000313" key="4">
    <source>
        <dbReference type="Proteomes" id="UP000069241"/>
    </source>
</evidence>
<evidence type="ECO:0000313" key="3">
    <source>
        <dbReference type="EMBL" id="AMD89658.1"/>
    </source>
</evidence>
<evidence type="ECO:0000259" key="2">
    <source>
        <dbReference type="Pfam" id="PF17680"/>
    </source>
</evidence>
<dbReference type="AlphaFoldDB" id="A0A109W418"/>
<dbReference type="InterPro" id="IPR041215">
    <property type="entry name" value="FlgO_dom"/>
</dbReference>
<feature type="signal peptide" evidence="1">
    <location>
        <begin position="1"/>
        <end position="22"/>
    </location>
</feature>
<name>A0A109W418_9BACT</name>
<proteinExistence type="predicted"/>
<feature type="domain" description="FlgO" evidence="2">
    <location>
        <begin position="60"/>
        <end position="177"/>
    </location>
</feature>
<gene>
    <name evidence="3" type="ORF">AXF13_05755</name>
</gene>
<reference evidence="4" key="1">
    <citation type="submission" date="2016-02" db="EMBL/GenBank/DDBJ databases">
        <authorList>
            <person name="Holder M.E."/>
            <person name="Ajami N.J."/>
            <person name="Petrosino J.F."/>
        </authorList>
    </citation>
    <scope>NUCLEOTIDE SEQUENCE [LARGE SCALE GENOMIC DNA]</scope>
    <source>
        <strain evidence="4">CCUG 45958</strain>
    </source>
</reference>
<accession>A0A109W418</accession>
<dbReference type="Pfam" id="PF17680">
    <property type="entry name" value="FlgO"/>
    <property type="match status" value="1"/>
</dbReference>
<dbReference type="EMBL" id="CP014229">
    <property type="protein sequence ID" value="AMD89658.1"/>
    <property type="molecule type" value="Genomic_DNA"/>
</dbReference>
<protein>
    <recommendedName>
        <fullName evidence="2">FlgO domain-containing protein</fullName>
    </recommendedName>
</protein>
<keyword evidence="4" id="KW-1185">Reference proteome</keyword>
<evidence type="ECO:0000256" key="1">
    <source>
        <dbReference type="SAM" id="SignalP"/>
    </source>
</evidence>
<dbReference type="Proteomes" id="UP000069241">
    <property type="component" value="Chromosome"/>
</dbReference>
<organism evidence="3 4">
    <name type="scientific">Desulfovibrio fairfieldensis</name>
    <dbReference type="NCBI Taxonomy" id="44742"/>
    <lineage>
        <taxon>Bacteria</taxon>
        <taxon>Pseudomonadati</taxon>
        <taxon>Thermodesulfobacteriota</taxon>
        <taxon>Desulfovibrionia</taxon>
        <taxon>Desulfovibrionales</taxon>
        <taxon>Desulfovibrionaceae</taxon>
        <taxon>Desulfovibrio</taxon>
    </lineage>
</organism>
<dbReference type="KEGG" id="dfi:AXF13_05755"/>